<name>A0A7T7XQL3_9SPIR</name>
<dbReference type="GO" id="GO:0004181">
    <property type="term" value="F:metallocarboxypeptidase activity"/>
    <property type="evidence" value="ECO:0007669"/>
    <property type="project" value="UniProtKB-UniRule"/>
</dbReference>
<dbReference type="AlphaFoldDB" id="A0A7T7XQL3"/>
<gene>
    <name evidence="4" type="ORF">JFL75_07115</name>
</gene>
<feature type="binding site" evidence="2">
    <location>
        <position position="270"/>
    </location>
    <ligand>
        <name>Zn(2+)</name>
        <dbReference type="ChEBI" id="CHEBI:29105"/>
        <note>catalytic</note>
    </ligand>
</feature>
<dbReference type="PIRSF" id="PIRSF006615">
    <property type="entry name" value="Zn_crbxpep_Taq"/>
    <property type="match status" value="1"/>
</dbReference>
<dbReference type="PANTHER" id="PTHR34217:SF1">
    <property type="entry name" value="CARBOXYPEPTIDASE 1"/>
    <property type="match status" value="1"/>
</dbReference>
<proteinExistence type="inferred from homology"/>
<dbReference type="PROSITE" id="PS52034">
    <property type="entry name" value="PEPTIDASE_M32"/>
    <property type="match status" value="1"/>
</dbReference>
<feature type="binding site" evidence="2">
    <location>
        <position position="274"/>
    </location>
    <ligand>
        <name>Zn(2+)</name>
        <dbReference type="ChEBI" id="CHEBI:29105"/>
        <note>catalytic</note>
    </ligand>
</feature>
<evidence type="ECO:0000256" key="1">
    <source>
        <dbReference type="PIRNR" id="PIRNR006615"/>
    </source>
</evidence>
<evidence type="ECO:0000313" key="5">
    <source>
        <dbReference type="Proteomes" id="UP000595917"/>
    </source>
</evidence>
<keyword evidence="1" id="KW-0482">Metalloprotease</keyword>
<dbReference type="GO" id="GO:0006508">
    <property type="term" value="P:proteolysis"/>
    <property type="evidence" value="ECO:0007669"/>
    <property type="project" value="UniProtKB-UniRule"/>
</dbReference>
<dbReference type="EC" id="3.4.17.19" evidence="1"/>
<organism evidence="4 5">
    <name type="scientific">Breznakiella homolactica</name>
    <dbReference type="NCBI Taxonomy" id="2798577"/>
    <lineage>
        <taxon>Bacteria</taxon>
        <taxon>Pseudomonadati</taxon>
        <taxon>Spirochaetota</taxon>
        <taxon>Spirochaetia</taxon>
        <taxon>Spirochaetales</taxon>
        <taxon>Breznakiellaceae</taxon>
        <taxon>Breznakiella</taxon>
    </lineage>
</organism>
<reference evidence="4" key="1">
    <citation type="submission" date="2021-01" db="EMBL/GenBank/DDBJ databases">
        <title>Description of Breznakiella homolactica.</title>
        <authorList>
            <person name="Song Y."/>
            <person name="Brune A."/>
        </authorList>
    </citation>
    <scope>NUCLEOTIDE SEQUENCE</scope>
    <source>
        <strain evidence="4">RmG30</strain>
    </source>
</reference>
<comment type="function">
    <text evidence="1">Broad specificity carboxypetidase that releases amino acids sequentially from the C-terminus, including neutral, aromatic, polar and basic residues.</text>
</comment>
<dbReference type="EMBL" id="CP067089">
    <property type="protein sequence ID" value="QQO10680.1"/>
    <property type="molecule type" value="Genomic_DNA"/>
</dbReference>
<evidence type="ECO:0000256" key="2">
    <source>
        <dbReference type="PIRSR" id="PIRSR006615-1"/>
    </source>
</evidence>
<dbReference type="Gene3D" id="1.10.1370.30">
    <property type="match status" value="1"/>
</dbReference>
<keyword evidence="1" id="KW-0645">Protease</keyword>
<protein>
    <recommendedName>
        <fullName evidence="1">Metal-dependent carboxypeptidase</fullName>
        <ecNumber evidence="1">3.4.17.19</ecNumber>
    </recommendedName>
</protein>
<evidence type="ECO:0000256" key="3">
    <source>
        <dbReference type="PIRSR" id="PIRSR006615-2"/>
    </source>
</evidence>
<keyword evidence="1 4" id="KW-0121">Carboxypeptidase</keyword>
<dbReference type="Proteomes" id="UP000595917">
    <property type="component" value="Chromosome"/>
</dbReference>
<keyword evidence="1 2" id="KW-0479">Metal-binding</keyword>
<comment type="catalytic activity">
    <reaction evidence="1">
        <text>Release of a C-terminal amino acid with broad specificity, except for -Pro.</text>
        <dbReference type="EC" id="3.4.17.19"/>
    </reaction>
</comment>
<dbReference type="KEGG" id="bhc:JFL75_07115"/>
<accession>A0A7T7XQL3</accession>
<keyword evidence="1" id="KW-0378">Hydrolase</keyword>
<keyword evidence="2" id="KW-0862">Zinc</keyword>
<dbReference type="RefSeq" id="WP_215627985.1">
    <property type="nucleotide sequence ID" value="NZ_CP067089.2"/>
</dbReference>
<evidence type="ECO:0000313" key="4">
    <source>
        <dbReference type="EMBL" id="QQO10680.1"/>
    </source>
</evidence>
<dbReference type="PANTHER" id="PTHR34217">
    <property type="entry name" value="METAL-DEPENDENT CARBOXYPEPTIDASE"/>
    <property type="match status" value="1"/>
</dbReference>
<dbReference type="GO" id="GO:0046872">
    <property type="term" value="F:metal ion binding"/>
    <property type="evidence" value="ECO:0007669"/>
    <property type="project" value="UniProtKB-KW"/>
</dbReference>
<dbReference type="InterPro" id="IPR001333">
    <property type="entry name" value="Peptidase_M32_Taq"/>
</dbReference>
<comment type="cofactor">
    <cofactor evidence="2">
        <name>Zn(2+)</name>
        <dbReference type="ChEBI" id="CHEBI:29105"/>
    </cofactor>
    <text evidence="2">Binds 1 zinc ion per subunit.</text>
</comment>
<keyword evidence="5" id="KW-1185">Reference proteome</keyword>
<sequence>MKTEALLERLHVIDSEYRRLEHAAALLQWDQETYLPRDAVEERAEQLGLLEGIAHERIVSPEVGKLLSELGSTSENPRGDESLPALERDFLRILRRNYDRQIKLPPDFVRSSARAEGLSQAAWIAARSNDDFTAFVPHLAEMVSISRKKAEYWGAGGAVYDALLDIYEPGITAREIEGLFEPLKLRLKTLLNRIGSVPQIHAPFLSEAYDCGAQHTFSMYLLDYLGFDQNRGRLDTSAHPFTTTLGADDVRITTRFIENNVVSSIFSTIHEMGHAFYEMGFPAELRGTSLGEGVSMGIHESQSRLWENVIGRSASFWQGLYPEFRQRFSGRLKAVSMEDFVRGINRVEPSLIRIEADEVTYSLHIILRFELEQQLFSGALSPEDLPKTWNARMRDLLGTEPQTNADGVLQDVHWSMGAFGYFPSYALGNLYGLQFWRKLNADIPHAEAAIAQGEFAGIREWLRDTLYVWGSRLEPAELLFKVCGEKLSVDPFAEYLERKYSDIYGF</sequence>
<dbReference type="PRINTS" id="PR00998">
    <property type="entry name" value="CRBOXYPTASET"/>
</dbReference>
<feature type="binding site" evidence="2">
    <location>
        <position position="300"/>
    </location>
    <ligand>
        <name>Zn(2+)</name>
        <dbReference type="ChEBI" id="CHEBI:29105"/>
        <note>catalytic</note>
    </ligand>
</feature>
<comment type="similarity">
    <text evidence="1">Belongs to the peptidase M32 family.</text>
</comment>
<dbReference type="CDD" id="cd06460">
    <property type="entry name" value="M32_Taq"/>
    <property type="match status" value="1"/>
</dbReference>
<dbReference type="SUPFAM" id="SSF55486">
    <property type="entry name" value="Metalloproteases ('zincins'), catalytic domain"/>
    <property type="match status" value="1"/>
</dbReference>
<dbReference type="Pfam" id="PF02074">
    <property type="entry name" value="Peptidase_M32"/>
    <property type="match status" value="1"/>
</dbReference>
<feature type="active site" description="Proton donor/acceptor" evidence="3">
    <location>
        <position position="271"/>
    </location>
</feature>